<name>A0A813UQG7_9BILA</name>
<dbReference type="Proteomes" id="UP000663829">
    <property type="component" value="Unassembled WGS sequence"/>
</dbReference>
<gene>
    <name evidence="2" type="ORF">GPM918_LOCUS4830</name>
    <name evidence="3" type="ORF">SRO942_LOCUS4831</name>
</gene>
<dbReference type="OrthoDB" id="10029331at2759"/>
<keyword evidence="4" id="KW-1185">Reference proteome</keyword>
<proteinExistence type="predicted"/>
<accession>A0A813UQG7</accession>
<protein>
    <submittedName>
        <fullName evidence="2">Uncharacterized protein</fullName>
    </submittedName>
</protein>
<feature type="compositionally biased region" description="Low complexity" evidence="1">
    <location>
        <begin position="111"/>
        <end position="127"/>
    </location>
</feature>
<sequence length="259" mass="29154">LSGQSDYLSHKQAALISVGLNSINRSCSNIIVLSSSISRLTCSRCQLSSNINSREIIMTDAATNTSSHEDELDVHERGTLLRPRHYHYESTRQMSSNNNYHFEPIDSDIPNASNTTTATTTTTSANSKTHLIKPVPYLRKPSHHLNYNEVNRQPITTTITTTKRPYSYAHSENLLRNSSSDLNNQGAGLLSSTDFENNTKNSTTNNNTHIYSDMKRSITTDTLQMKYGDTYGRRLHYFPSTQDVLDALKRCSHDKESFV</sequence>
<evidence type="ECO:0000313" key="4">
    <source>
        <dbReference type="Proteomes" id="UP000663829"/>
    </source>
</evidence>
<feature type="region of interest" description="Disordered" evidence="1">
    <location>
        <begin position="177"/>
        <end position="208"/>
    </location>
</feature>
<feature type="non-terminal residue" evidence="2">
    <location>
        <position position="1"/>
    </location>
</feature>
<dbReference type="EMBL" id="CAJOBC010000669">
    <property type="protein sequence ID" value="CAF3613441.1"/>
    <property type="molecule type" value="Genomic_DNA"/>
</dbReference>
<evidence type="ECO:0000256" key="1">
    <source>
        <dbReference type="SAM" id="MobiDB-lite"/>
    </source>
</evidence>
<evidence type="ECO:0000313" key="3">
    <source>
        <dbReference type="EMBL" id="CAF3613441.1"/>
    </source>
</evidence>
<dbReference type="Proteomes" id="UP000681722">
    <property type="component" value="Unassembled WGS sequence"/>
</dbReference>
<dbReference type="AlphaFoldDB" id="A0A813UQG7"/>
<organism evidence="2 4">
    <name type="scientific">Didymodactylos carnosus</name>
    <dbReference type="NCBI Taxonomy" id="1234261"/>
    <lineage>
        <taxon>Eukaryota</taxon>
        <taxon>Metazoa</taxon>
        <taxon>Spiralia</taxon>
        <taxon>Gnathifera</taxon>
        <taxon>Rotifera</taxon>
        <taxon>Eurotatoria</taxon>
        <taxon>Bdelloidea</taxon>
        <taxon>Philodinida</taxon>
        <taxon>Philodinidae</taxon>
        <taxon>Didymodactylos</taxon>
    </lineage>
</organism>
<dbReference type="EMBL" id="CAJNOQ010000669">
    <property type="protein sequence ID" value="CAF0826593.1"/>
    <property type="molecule type" value="Genomic_DNA"/>
</dbReference>
<reference evidence="2" key="1">
    <citation type="submission" date="2021-02" db="EMBL/GenBank/DDBJ databases">
        <authorList>
            <person name="Nowell W R."/>
        </authorList>
    </citation>
    <scope>NUCLEOTIDE SEQUENCE</scope>
</reference>
<feature type="region of interest" description="Disordered" evidence="1">
    <location>
        <begin position="107"/>
        <end position="128"/>
    </location>
</feature>
<evidence type="ECO:0000313" key="2">
    <source>
        <dbReference type="EMBL" id="CAF0826593.1"/>
    </source>
</evidence>
<feature type="compositionally biased region" description="Low complexity" evidence="1">
    <location>
        <begin position="198"/>
        <end position="208"/>
    </location>
</feature>
<comment type="caution">
    <text evidence="2">The sequence shown here is derived from an EMBL/GenBank/DDBJ whole genome shotgun (WGS) entry which is preliminary data.</text>
</comment>